<sequence length="219" mass="25763">MNKTIKVPPILIKIGRKEDLVKLQQLGQVYFGMFEGYRTQEKEDIDLDQTDFYRRDSLEGLERRFSGSGSIRFKSKDQKDVTINIPEMKLNLFQNKYSHLYCLYAIPNVIDDTYKIDSKMLKFGESALIITKPLEFLERLIGKMESNYDMDHVSYYDNCPMFDGKYEIFQKQKTFEYQNEFRIAANLIEDNSVFIGDITDISILLDSQSLLELEYKIQS</sequence>
<reference evidence="1 2" key="1">
    <citation type="journal article" date="2015" name="Stand. Genomic Sci.">
        <title>Genomic Encyclopedia of Bacterial and Archaeal Type Strains, Phase III: the genomes of soil and plant-associated and newly described type strains.</title>
        <authorList>
            <person name="Whitman W.B."/>
            <person name="Woyke T."/>
            <person name="Klenk H.P."/>
            <person name="Zhou Y."/>
            <person name="Lilburn T.G."/>
            <person name="Beck B.J."/>
            <person name="De Vos P."/>
            <person name="Vandamme P."/>
            <person name="Eisen J.A."/>
            <person name="Garrity G."/>
            <person name="Hugenholtz P."/>
            <person name="Kyrpides N.C."/>
        </authorList>
    </citation>
    <scope>NUCLEOTIDE SEQUENCE [LARGE SCALE GENOMIC DNA]</scope>
    <source>
        <strain evidence="1 2">CGMCC 1.6855</strain>
    </source>
</reference>
<gene>
    <name evidence="1" type="ORF">IQ31_01363</name>
</gene>
<dbReference type="Proteomes" id="UP000315908">
    <property type="component" value="Unassembled WGS sequence"/>
</dbReference>
<comment type="caution">
    <text evidence="1">The sequence shown here is derived from an EMBL/GenBank/DDBJ whole genome shotgun (WGS) entry which is preliminary data.</text>
</comment>
<accession>A0A562MSW7</accession>
<organism evidence="1 2">
    <name type="scientific">Sphingobacterium siyangense</name>
    <dbReference type="NCBI Taxonomy" id="459529"/>
    <lineage>
        <taxon>Bacteria</taxon>
        <taxon>Pseudomonadati</taxon>
        <taxon>Bacteroidota</taxon>
        <taxon>Sphingobacteriia</taxon>
        <taxon>Sphingobacteriales</taxon>
        <taxon>Sphingobacteriaceae</taxon>
        <taxon>Sphingobacterium</taxon>
    </lineage>
</organism>
<dbReference type="OrthoDB" id="6905277at2"/>
<protein>
    <submittedName>
        <fullName evidence="1">Uncharacterized protein</fullName>
    </submittedName>
</protein>
<dbReference type="EMBL" id="VLKR01000005">
    <property type="protein sequence ID" value="TWI22681.1"/>
    <property type="molecule type" value="Genomic_DNA"/>
</dbReference>
<evidence type="ECO:0000313" key="1">
    <source>
        <dbReference type="EMBL" id="TWI22681.1"/>
    </source>
</evidence>
<proteinExistence type="predicted"/>
<dbReference type="AlphaFoldDB" id="A0A562MSW7"/>
<dbReference type="RefSeq" id="WP_145327514.1">
    <property type="nucleotide sequence ID" value="NZ_VLKR01000005.1"/>
</dbReference>
<evidence type="ECO:0000313" key="2">
    <source>
        <dbReference type="Proteomes" id="UP000315908"/>
    </source>
</evidence>
<name>A0A562MSW7_9SPHI</name>